<evidence type="ECO:0000313" key="2">
    <source>
        <dbReference type="Proteomes" id="UP000824120"/>
    </source>
</evidence>
<dbReference type="EMBL" id="JACXVP010000003">
    <property type="protein sequence ID" value="KAG5618440.1"/>
    <property type="molecule type" value="Genomic_DNA"/>
</dbReference>
<sequence>MHVGEMRILRWMCGHTSSDKIRNKDIRDKIDMASVVDKMRKRDWDDFDKVHLRLLFMELWYFAIT</sequence>
<proteinExistence type="predicted"/>
<keyword evidence="2" id="KW-1185">Reference proteome</keyword>
<accession>A0A9J6A1W3</accession>
<protein>
    <submittedName>
        <fullName evidence="1">Uncharacterized protein</fullName>
    </submittedName>
</protein>
<dbReference type="AlphaFoldDB" id="A0A9J6A1W3"/>
<organism evidence="1 2">
    <name type="scientific">Solanum commersonii</name>
    <name type="common">Commerson's wild potato</name>
    <name type="synonym">Commerson's nightshade</name>
    <dbReference type="NCBI Taxonomy" id="4109"/>
    <lineage>
        <taxon>Eukaryota</taxon>
        <taxon>Viridiplantae</taxon>
        <taxon>Streptophyta</taxon>
        <taxon>Embryophyta</taxon>
        <taxon>Tracheophyta</taxon>
        <taxon>Spermatophyta</taxon>
        <taxon>Magnoliopsida</taxon>
        <taxon>eudicotyledons</taxon>
        <taxon>Gunneridae</taxon>
        <taxon>Pentapetalae</taxon>
        <taxon>asterids</taxon>
        <taxon>lamiids</taxon>
        <taxon>Solanales</taxon>
        <taxon>Solanaceae</taxon>
        <taxon>Solanoideae</taxon>
        <taxon>Solaneae</taxon>
        <taxon>Solanum</taxon>
    </lineage>
</organism>
<evidence type="ECO:0000313" key="1">
    <source>
        <dbReference type="EMBL" id="KAG5618440.1"/>
    </source>
</evidence>
<dbReference type="OrthoDB" id="1303839at2759"/>
<reference evidence="1 2" key="1">
    <citation type="submission" date="2020-09" db="EMBL/GenBank/DDBJ databases">
        <title>De no assembly of potato wild relative species, Solanum commersonii.</title>
        <authorList>
            <person name="Cho K."/>
        </authorList>
    </citation>
    <scope>NUCLEOTIDE SEQUENCE [LARGE SCALE GENOMIC DNA]</scope>
    <source>
        <strain evidence="1">LZ3.2</strain>
        <tissue evidence="1">Leaf</tissue>
    </source>
</reference>
<comment type="caution">
    <text evidence="1">The sequence shown here is derived from an EMBL/GenBank/DDBJ whole genome shotgun (WGS) entry which is preliminary data.</text>
</comment>
<dbReference type="Proteomes" id="UP000824120">
    <property type="component" value="Chromosome 3"/>
</dbReference>
<name>A0A9J6A1W3_SOLCO</name>
<gene>
    <name evidence="1" type="ORF">H5410_018264</name>
</gene>